<evidence type="ECO:0000313" key="6">
    <source>
        <dbReference type="Proteomes" id="UP000177494"/>
    </source>
</evidence>
<organism evidence="5 6">
    <name type="scientific">Candidatus Yanofskybacteria bacterium RIFCSPLOWO2_02_FULL_45_10</name>
    <dbReference type="NCBI Taxonomy" id="1802706"/>
    <lineage>
        <taxon>Bacteria</taxon>
        <taxon>Candidatus Yanofskyibacteriota</taxon>
    </lineage>
</organism>
<dbReference type="Pfam" id="PF11967">
    <property type="entry name" value="RecO_N"/>
    <property type="match status" value="1"/>
</dbReference>
<reference evidence="5 6" key="1">
    <citation type="journal article" date="2016" name="Nat. Commun.">
        <title>Thousands of microbial genomes shed light on interconnected biogeochemical processes in an aquifer system.</title>
        <authorList>
            <person name="Anantharaman K."/>
            <person name="Brown C.T."/>
            <person name="Hug L.A."/>
            <person name="Sharon I."/>
            <person name="Castelle C.J."/>
            <person name="Probst A.J."/>
            <person name="Thomas B.C."/>
            <person name="Singh A."/>
            <person name="Wilkins M.J."/>
            <person name="Karaoz U."/>
            <person name="Brodie E.L."/>
            <person name="Williams K.H."/>
            <person name="Hubbard S.S."/>
            <person name="Banfield J.F."/>
        </authorList>
    </citation>
    <scope>NUCLEOTIDE SEQUENCE [LARGE SCALE GENOMIC DNA]</scope>
</reference>
<evidence type="ECO:0000256" key="3">
    <source>
        <dbReference type="ARBA" id="ARBA00023204"/>
    </source>
</evidence>
<keyword evidence="1" id="KW-0227">DNA damage</keyword>
<dbReference type="GO" id="GO:0006302">
    <property type="term" value="P:double-strand break repair"/>
    <property type="evidence" value="ECO:0007669"/>
    <property type="project" value="TreeGrafter"/>
</dbReference>
<evidence type="ECO:0000259" key="4">
    <source>
        <dbReference type="Pfam" id="PF11967"/>
    </source>
</evidence>
<dbReference type="GO" id="GO:0006310">
    <property type="term" value="P:DNA recombination"/>
    <property type="evidence" value="ECO:0007669"/>
    <property type="project" value="UniProtKB-KW"/>
</dbReference>
<accession>A0A1F8H2L4</accession>
<dbReference type="InterPro" id="IPR012340">
    <property type="entry name" value="NA-bd_OB-fold"/>
</dbReference>
<dbReference type="NCBIfam" id="TIGR00613">
    <property type="entry name" value="reco"/>
    <property type="match status" value="1"/>
</dbReference>
<protein>
    <submittedName>
        <fullName evidence="5">DNA repair protein RecO</fullName>
    </submittedName>
</protein>
<feature type="domain" description="DNA replication/recombination mediator RecO N-terminal" evidence="4">
    <location>
        <begin position="2"/>
        <end position="76"/>
    </location>
</feature>
<dbReference type="Gene3D" id="2.40.50.140">
    <property type="entry name" value="Nucleic acid-binding proteins"/>
    <property type="match status" value="1"/>
</dbReference>
<dbReference type="PANTHER" id="PTHR33991">
    <property type="entry name" value="DNA REPAIR PROTEIN RECO"/>
    <property type="match status" value="1"/>
</dbReference>
<comment type="caution">
    <text evidence="5">The sequence shown here is derived from an EMBL/GenBank/DDBJ whole genome shotgun (WGS) entry which is preliminary data.</text>
</comment>
<dbReference type="STRING" id="1802706.A3I32_00100"/>
<evidence type="ECO:0000256" key="1">
    <source>
        <dbReference type="ARBA" id="ARBA00022763"/>
    </source>
</evidence>
<keyword evidence="3" id="KW-0234">DNA repair</keyword>
<dbReference type="SUPFAM" id="SSF50249">
    <property type="entry name" value="Nucleic acid-binding proteins"/>
    <property type="match status" value="1"/>
</dbReference>
<gene>
    <name evidence="5" type="ORF">A3I32_00100</name>
</gene>
<sequence>MRAQGIVIKRIDVGEYNQIIHFYTEHQGKLAILAKSVKKHSSLQAAHLEPFNLVDFRIITSANLPIIASAQSLENFLGIKSNLTKQALGFLLLECFDRLVYENEYDPSLWEWLLRRLHRLEQCSNTVTDLAVVGEEIKSELPVVLGYNRQLNDQELEFLLSSLSARRFASLQFIQSMLE</sequence>
<keyword evidence="2" id="KW-0233">DNA recombination</keyword>
<name>A0A1F8H2L4_9BACT</name>
<dbReference type="SUPFAM" id="SSF57863">
    <property type="entry name" value="ArfGap/RecO-like zinc finger"/>
    <property type="match status" value="1"/>
</dbReference>
<dbReference type="InterPro" id="IPR003717">
    <property type="entry name" value="RecO"/>
</dbReference>
<dbReference type="Proteomes" id="UP000177494">
    <property type="component" value="Unassembled WGS sequence"/>
</dbReference>
<dbReference type="GO" id="GO:0043590">
    <property type="term" value="C:bacterial nucleoid"/>
    <property type="evidence" value="ECO:0007669"/>
    <property type="project" value="TreeGrafter"/>
</dbReference>
<proteinExistence type="predicted"/>
<evidence type="ECO:0000256" key="2">
    <source>
        <dbReference type="ARBA" id="ARBA00023172"/>
    </source>
</evidence>
<dbReference type="PANTHER" id="PTHR33991:SF1">
    <property type="entry name" value="DNA REPAIR PROTEIN RECO"/>
    <property type="match status" value="1"/>
</dbReference>
<evidence type="ECO:0000313" key="5">
    <source>
        <dbReference type="EMBL" id="OGN31530.1"/>
    </source>
</evidence>
<dbReference type="InterPro" id="IPR037278">
    <property type="entry name" value="ARFGAP/RecO"/>
</dbReference>
<dbReference type="AlphaFoldDB" id="A0A1F8H2L4"/>
<dbReference type="EMBL" id="MGKU01000038">
    <property type="protein sequence ID" value="OGN31530.1"/>
    <property type="molecule type" value="Genomic_DNA"/>
</dbReference>
<dbReference type="InterPro" id="IPR022572">
    <property type="entry name" value="DNA_rep/recomb_RecO_N"/>
</dbReference>